<comment type="caution">
    <text evidence="1">The sequence shown here is derived from an EMBL/GenBank/DDBJ whole genome shotgun (WGS) entry which is preliminary data.</text>
</comment>
<dbReference type="InterPro" id="IPR007530">
    <property type="entry name" value="Aminoglycoside_adenylylTfrase"/>
</dbReference>
<dbReference type="InterPro" id="IPR043519">
    <property type="entry name" value="NT_sf"/>
</dbReference>
<organism evidence="1 2">
    <name type="scientific">Rossellomorea aquimaris</name>
    <dbReference type="NCBI Taxonomy" id="189382"/>
    <lineage>
        <taxon>Bacteria</taxon>
        <taxon>Bacillati</taxon>
        <taxon>Bacillota</taxon>
        <taxon>Bacilli</taxon>
        <taxon>Bacillales</taxon>
        <taxon>Bacillaceae</taxon>
        <taxon>Rossellomorea</taxon>
    </lineage>
</organism>
<name>A0A366EQ15_9BACI</name>
<accession>A0A366EQ15</accession>
<dbReference type="RefSeq" id="WP_113969886.1">
    <property type="nucleotide sequence ID" value="NZ_QNRJ01000008.1"/>
</dbReference>
<evidence type="ECO:0000313" key="1">
    <source>
        <dbReference type="EMBL" id="RBP03589.1"/>
    </source>
</evidence>
<dbReference type="EMBL" id="QNRJ01000008">
    <property type="protein sequence ID" value="RBP03589.1"/>
    <property type="molecule type" value="Genomic_DNA"/>
</dbReference>
<dbReference type="GO" id="GO:0016779">
    <property type="term" value="F:nucleotidyltransferase activity"/>
    <property type="evidence" value="ECO:0007669"/>
    <property type="project" value="UniProtKB-KW"/>
</dbReference>
<keyword evidence="1" id="KW-0808">Transferase</keyword>
<proteinExistence type="predicted"/>
<dbReference type="AlphaFoldDB" id="A0A366EQ15"/>
<dbReference type="Proteomes" id="UP000252118">
    <property type="component" value="Unassembled WGS sequence"/>
</dbReference>
<dbReference type="OrthoDB" id="2821267at2"/>
<protein>
    <submittedName>
        <fullName evidence="1">Streptomycin adenylyltransferase</fullName>
    </submittedName>
</protein>
<evidence type="ECO:0000313" key="2">
    <source>
        <dbReference type="Proteomes" id="UP000252118"/>
    </source>
</evidence>
<dbReference type="Gene3D" id="3.30.460.10">
    <property type="entry name" value="Beta Polymerase, domain 2"/>
    <property type="match status" value="1"/>
</dbReference>
<dbReference type="Pfam" id="PF04439">
    <property type="entry name" value="Adenyl_transf"/>
    <property type="match status" value="1"/>
</dbReference>
<keyword evidence="1" id="KW-0548">Nucleotidyltransferase</keyword>
<gene>
    <name evidence="1" type="ORF">DET59_1089</name>
</gene>
<reference evidence="1 2" key="1">
    <citation type="submission" date="2018-06" db="EMBL/GenBank/DDBJ databases">
        <title>Freshwater and sediment microbial communities from various areas in North America, analyzing microbe dynamics in response to fracking.</title>
        <authorList>
            <person name="Lamendella R."/>
        </authorList>
    </citation>
    <scope>NUCLEOTIDE SEQUENCE [LARGE SCALE GENOMIC DNA]</scope>
    <source>
        <strain evidence="1 2">97B</strain>
    </source>
</reference>
<sequence length="257" mass="30023">MYTHNERESAFSSTIEKLKSSDLIEGIVQLGSGVIGYKDELSDIDLMLSTPTMEDVEKARGFIRQCFSSLHFIYIKEIQLRENIYLFIAFMENGLEFNVSILPTEKLNVKSPLWKVVVDKSGEVSGKMEIEHERFTTNLNKNDVGDDIPFEFFYSMRKLHTELKRNNVIYALKMLEIMRDDTLHIQAMNENKKLHQFKAYETLSPQFITRFLETYPSEFTSEAVLMASDRLRALFIETIKQNNVLSLDEEMLQILRY</sequence>